<reference evidence="1 2" key="1">
    <citation type="submission" date="2018-11" db="EMBL/GenBank/DDBJ databases">
        <authorList>
            <consortium name="Pathogen Informatics"/>
        </authorList>
    </citation>
    <scope>NUCLEOTIDE SEQUENCE [LARGE SCALE GENOMIC DNA]</scope>
</reference>
<evidence type="ECO:0000313" key="2">
    <source>
        <dbReference type="Proteomes" id="UP000271098"/>
    </source>
</evidence>
<name>A0A3P6RY67_9BILA</name>
<protein>
    <submittedName>
        <fullName evidence="1">Uncharacterized protein</fullName>
    </submittedName>
</protein>
<organism evidence="1 2">
    <name type="scientific">Gongylonema pulchrum</name>
    <dbReference type="NCBI Taxonomy" id="637853"/>
    <lineage>
        <taxon>Eukaryota</taxon>
        <taxon>Metazoa</taxon>
        <taxon>Ecdysozoa</taxon>
        <taxon>Nematoda</taxon>
        <taxon>Chromadorea</taxon>
        <taxon>Rhabditida</taxon>
        <taxon>Spirurina</taxon>
        <taxon>Spiruromorpha</taxon>
        <taxon>Spiruroidea</taxon>
        <taxon>Gongylonematidae</taxon>
        <taxon>Gongylonema</taxon>
    </lineage>
</organism>
<dbReference type="AlphaFoldDB" id="A0A3P6RY67"/>
<proteinExistence type="predicted"/>
<dbReference type="Proteomes" id="UP000271098">
    <property type="component" value="Unassembled WGS sequence"/>
</dbReference>
<sequence>MAVLCEGSYLMKWLELEREGCIAGVENLLASEDCWKNRYQNLSDVDVVIALLIYSATISSCHISCRHHLEPESIACGTDKRGN</sequence>
<keyword evidence="2" id="KW-1185">Reference proteome</keyword>
<accession>A0A3P6RY67</accession>
<dbReference type="OrthoDB" id="239865at2759"/>
<dbReference type="EMBL" id="UYRT01027837">
    <property type="protein sequence ID" value="VDK66816.1"/>
    <property type="molecule type" value="Genomic_DNA"/>
</dbReference>
<evidence type="ECO:0000313" key="1">
    <source>
        <dbReference type="EMBL" id="VDK66816.1"/>
    </source>
</evidence>
<gene>
    <name evidence="1" type="ORF">GPUH_LOCUS8980</name>
</gene>